<evidence type="ECO:0000256" key="8">
    <source>
        <dbReference type="PIRSR" id="PIRSR605150-1"/>
    </source>
</evidence>
<dbReference type="Gene3D" id="3.90.550.10">
    <property type="entry name" value="Spore Coat Polysaccharide Biosynthesis Protein SpsA, Chain A"/>
    <property type="match status" value="2"/>
</dbReference>
<dbReference type="GO" id="GO:0012505">
    <property type="term" value="C:endomembrane system"/>
    <property type="evidence" value="ECO:0007669"/>
    <property type="project" value="UniProtKB-SubCell"/>
</dbReference>
<dbReference type="Pfam" id="PF03552">
    <property type="entry name" value="Cellulose_synt"/>
    <property type="match status" value="2"/>
</dbReference>
<organism evidence="13 14">
    <name type="scientific">Cephalotus follicularis</name>
    <name type="common">Albany pitcher plant</name>
    <dbReference type="NCBI Taxonomy" id="3775"/>
    <lineage>
        <taxon>Eukaryota</taxon>
        <taxon>Viridiplantae</taxon>
        <taxon>Streptophyta</taxon>
        <taxon>Embryophyta</taxon>
        <taxon>Tracheophyta</taxon>
        <taxon>Spermatophyta</taxon>
        <taxon>Magnoliopsida</taxon>
        <taxon>eudicotyledons</taxon>
        <taxon>Gunneridae</taxon>
        <taxon>Pentapetalae</taxon>
        <taxon>rosids</taxon>
        <taxon>fabids</taxon>
        <taxon>Oxalidales</taxon>
        <taxon>Cephalotaceae</taxon>
        <taxon>Cephalotus</taxon>
    </lineage>
</organism>
<evidence type="ECO:0000256" key="11">
    <source>
        <dbReference type="SAM" id="Phobius"/>
    </source>
</evidence>
<proteinExistence type="predicted"/>
<feature type="binding site" evidence="9">
    <location>
        <position position="55"/>
    </location>
    <ligand>
        <name>UDP-alpha-D-glucose</name>
        <dbReference type="ChEBI" id="CHEBI:58885"/>
    </ligand>
</feature>
<feature type="binding site" evidence="10">
    <location>
        <position position="290"/>
    </location>
    <ligand>
        <name>Mn(2+)</name>
        <dbReference type="ChEBI" id="CHEBI:29035"/>
    </ligand>
</feature>
<comment type="subcellular location">
    <subcellularLocation>
        <location evidence="1">Endomembrane system</location>
        <topology evidence="1">Multi-pass membrane protein</topology>
    </subcellularLocation>
</comment>
<keyword evidence="12" id="KW-0732">Signal</keyword>
<keyword evidence="6 11" id="KW-0472">Membrane</keyword>
<evidence type="ECO:0000256" key="2">
    <source>
        <dbReference type="ARBA" id="ARBA00022676"/>
    </source>
</evidence>
<feature type="binding site" evidence="9">
    <location>
        <position position="85"/>
    </location>
    <ligand>
        <name>UDP-alpha-D-glucose</name>
        <dbReference type="ChEBI" id="CHEBI:58885"/>
    </ligand>
</feature>
<feature type="active site" evidence="8">
    <location>
        <position position="85"/>
    </location>
</feature>
<evidence type="ECO:0000313" key="14">
    <source>
        <dbReference type="Proteomes" id="UP000187406"/>
    </source>
</evidence>
<keyword evidence="4 11" id="KW-0812">Transmembrane</keyword>
<dbReference type="AlphaFoldDB" id="A0A1Q3DF48"/>
<keyword evidence="3" id="KW-0808">Transferase</keyword>
<dbReference type="OrthoDB" id="72851at2759"/>
<feature type="binding site" evidence="10">
    <location>
        <position position="314"/>
    </location>
    <ligand>
        <name>Mn(2+)</name>
        <dbReference type="ChEBI" id="CHEBI:29035"/>
    </ligand>
</feature>
<protein>
    <submittedName>
        <fullName evidence="13">Cellulose_synt domain-containing protein</fullName>
    </submittedName>
</protein>
<keyword evidence="14" id="KW-1185">Reference proteome</keyword>
<dbReference type="InterPro" id="IPR005150">
    <property type="entry name" value="Cellulose_synth"/>
</dbReference>
<dbReference type="GO" id="GO:0071555">
    <property type="term" value="P:cell wall organization"/>
    <property type="evidence" value="ECO:0007669"/>
    <property type="project" value="UniProtKB-KW"/>
</dbReference>
<evidence type="ECO:0000313" key="13">
    <source>
        <dbReference type="EMBL" id="GAV91107.1"/>
    </source>
</evidence>
<feature type="chain" id="PRO_5013383771" evidence="12">
    <location>
        <begin position="23"/>
        <end position="760"/>
    </location>
</feature>
<evidence type="ECO:0000256" key="9">
    <source>
        <dbReference type="PIRSR" id="PIRSR605150-2"/>
    </source>
</evidence>
<reference evidence="14" key="1">
    <citation type="submission" date="2016-04" db="EMBL/GenBank/DDBJ databases">
        <title>Cephalotus genome sequencing.</title>
        <authorList>
            <person name="Fukushima K."/>
            <person name="Hasebe M."/>
            <person name="Fang X."/>
        </authorList>
    </citation>
    <scope>NUCLEOTIDE SEQUENCE [LARGE SCALE GENOMIC DNA]</scope>
    <source>
        <strain evidence="14">cv. St1</strain>
    </source>
</reference>
<dbReference type="Proteomes" id="UP000187406">
    <property type="component" value="Unassembled WGS sequence"/>
</dbReference>
<evidence type="ECO:0000256" key="4">
    <source>
        <dbReference type="ARBA" id="ARBA00022692"/>
    </source>
</evidence>
<comment type="caution">
    <text evidence="13">The sequence shown here is derived from an EMBL/GenBank/DDBJ whole genome shotgun (WGS) entry which is preliminary data.</text>
</comment>
<feature type="binding site" evidence="9">
    <location>
        <position position="56"/>
    </location>
    <ligand>
        <name>UDP-alpha-D-glucose</name>
        <dbReference type="ChEBI" id="CHEBI:58885"/>
    </ligand>
</feature>
<keyword evidence="7" id="KW-0961">Cell wall biogenesis/degradation</keyword>
<keyword evidence="2" id="KW-0328">Glycosyltransferase</keyword>
<feature type="active site" evidence="8">
    <location>
        <position position="472"/>
    </location>
</feature>
<feature type="signal peptide" evidence="12">
    <location>
        <begin position="1"/>
        <end position="22"/>
    </location>
</feature>
<dbReference type="SUPFAM" id="SSF53448">
    <property type="entry name" value="Nucleotide-diphospho-sugar transferases"/>
    <property type="match status" value="1"/>
</dbReference>
<evidence type="ECO:0000256" key="5">
    <source>
        <dbReference type="ARBA" id="ARBA00022989"/>
    </source>
</evidence>
<evidence type="ECO:0000256" key="6">
    <source>
        <dbReference type="ARBA" id="ARBA00023136"/>
    </source>
</evidence>
<accession>A0A1Q3DF48</accession>
<dbReference type="STRING" id="3775.A0A1Q3DF48"/>
<dbReference type="GO" id="GO:0030244">
    <property type="term" value="P:cellulose biosynthetic process"/>
    <property type="evidence" value="ECO:0007669"/>
    <property type="project" value="InterPro"/>
</dbReference>
<evidence type="ECO:0000256" key="1">
    <source>
        <dbReference type="ARBA" id="ARBA00004127"/>
    </source>
</evidence>
<evidence type="ECO:0000256" key="7">
    <source>
        <dbReference type="ARBA" id="ARBA00023316"/>
    </source>
</evidence>
<gene>
    <name evidence="13" type="ORF">CFOL_v3_34506</name>
</gene>
<dbReference type="FunFam" id="3.90.550.10:FF:000194">
    <property type="entry name" value="Cellulose synthase-like protein G2 isoform A"/>
    <property type="match status" value="1"/>
</dbReference>
<evidence type="ECO:0000256" key="3">
    <source>
        <dbReference type="ARBA" id="ARBA00022679"/>
    </source>
</evidence>
<feature type="transmembrane region" description="Helical" evidence="11">
    <location>
        <begin position="673"/>
        <end position="694"/>
    </location>
</feature>
<evidence type="ECO:0000256" key="10">
    <source>
        <dbReference type="PIRSR" id="PIRSR605150-3"/>
    </source>
</evidence>
<dbReference type="GO" id="GO:0016760">
    <property type="term" value="F:cellulose synthase (UDP-forming) activity"/>
    <property type="evidence" value="ECO:0007669"/>
    <property type="project" value="InterPro"/>
</dbReference>
<dbReference type="GO" id="GO:0016020">
    <property type="term" value="C:membrane"/>
    <property type="evidence" value="ECO:0007669"/>
    <property type="project" value="InterPro"/>
</dbReference>
<sequence length="760" mass="86291">WLLVFVSELLLSFIWLLGQVYRWRPVSRTVFTERLPADDKLPAIDVFVCTADPEKEPTVHVMNTVLSAMALDYPPEKLHVYLSDDGGAAITLLGMKEAWKFARWWLPFCSKYSVKTLSPEAYFRGMEDDDDVDILTYPEFMSDKQKIKKVLERFGMKKSKLVSTPLAGHFKLSDSLSPKTEVEVKHMSRVPYVSAVGSLMYAMVCTMPDISHAVSVVCRYMVNPGEAHWDTVKWIMRYLKVSTDIGLVYGSGGAASMNVVGYSDFDYAVKMPLLTYVSREKKPSYHHHFKAGALNVLVWVSGVLSNSPYILVLDCDMQCNDPTSARQAMCFHLDPKISSSLGFVQFPQKFNNISEDDIYDSQIRSLFLIAWYGADGLKGPILSGTNFYIKREALYGSSVKKGIDLTKIRSSFGLSNDFIRSLDRNYKPGIIDGNQCPSTVLQETEVLASCAYENHTQWGEEVGFRYQSVLEDYLTALNMHCQGWTSVYLDPPRPQFLGTSTTNLNDLLTQGTRWSCGLVDVFISRFCPLIYGPLKMSFLQSMCYAQLGISPICYCLPLWCFATIPQLCLLNGISLYPEVSSSFFKIYLFIFMSVITRQIYEVLITGGSMRIWKNEQRIWMIKSITCHLYGTLDSVAKKLGMREASFLPTNKVEDEEQVKRYQMGIFDFQTSTLLLAPLVTLVILNMVSFTWGFIRMVATRDWNQMFVQLFLSLYILITNYAIIEGMIFRKDKGRVPLSTTQLSIIISIAFVSLGSIILMY</sequence>
<feature type="transmembrane region" description="Helical" evidence="11">
    <location>
        <begin position="706"/>
        <end position="728"/>
    </location>
</feature>
<dbReference type="InParanoid" id="A0A1Q3DF48"/>
<dbReference type="EMBL" id="BDDD01006977">
    <property type="protein sequence ID" value="GAV91107.1"/>
    <property type="molecule type" value="Genomic_DNA"/>
</dbReference>
<dbReference type="InterPro" id="IPR029044">
    <property type="entry name" value="Nucleotide-diphossugar_trans"/>
</dbReference>
<evidence type="ECO:0000256" key="12">
    <source>
        <dbReference type="SAM" id="SignalP"/>
    </source>
</evidence>
<keyword evidence="5 11" id="KW-1133">Transmembrane helix</keyword>
<feature type="non-terminal residue" evidence="13">
    <location>
        <position position="1"/>
    </location>
</feature>
<feature type="transmembrane region" description="Helical" evidence="11">
    <location>
        <begin position="740"/>
        <end position="759"/>
    </location>
</feature>
<name>A0A1Q3DF48_CEPFO</name>
<dbReference type="PANTHER" id="PTHR13301">
    <property type="entry name" value="X-BOX TRANSCRIPTION FACTOR-RELATED"/>
    <property type="match status" value="1"/>
</dbReference>